<dbReference type="VEuPathDB" id="MicrosporidiaDB:VCUG_02257"/>
<dbReference type="InParanoid" id="L2GSH6"/>
<keyword evidence="1" id="KW-1133">Transmembrane helix</keyword>
<organism evidence="2 3">
    <name type="scientific">Vavraia culicis (isolate floridensis)</name>
    <name type="common">Microsporidian parasite</name>
    <dbReference type="NCBI Taxonomy" id="948595"/>
    <lineage>
        <taxon>Eukaryota</taxon>
        <taxon>Fungi</taxon>
        <taxon>Fungi incertae sedis</taxon>
        <taxon>Microsporidia</taxon>
        <taxon>Pleistophoridae</taxon>
        <taxon>Vavraia</taxon>
    </lineage>
</organism>
<proteinExistence type="predicted"/>
<dbReference type="OMA" id="ESAQIYM"/>
<dbReference type="RefSeq" id="XP_008075267.1">
    <property type="nucleotide sequence ID" value="XM_008077076.1"/>
</dbReference>
<name>L2GSH6_VAVCU</name>
<evidence type="ECO:0000256" key="1">
    <source>
        <dbReference type="SAM" id="Phobius"/>
    </source>
</evidence>
<feature type="transmembrane region" description="Helical" evidence="1">
    <location>
        <begin position="52"/>
        <end position="71"/>
    </location>
</feature>
<protein>
    <submittedName>
        <fullName evidence="2">Uncharacterized protein</fullName>
    </submittedName>
</protein>
<keyword evidence="3" id="KW-1185">Reference proteome</keyword>
<dbReference type="EMBL" id="GL877454">
    <property type="protein sequence ID" value="ELA46248.1"/>
    <property type="molecule type" value="Genomic_DNA"/>
</dbReference>
<dbReference type="AlphaFoldDB" id="L2GSH6"/>
<feature type="transmembrane region" description="Helical" evidence="1">
    <location>
        <begin position="22"/>
        <end position="40"/>
    </location>
</feature>
<accession>L2GSH6</accession>
<dbReference type="HOGENOM" id="CLU_1961247_0_0_1"/>
<gene>
    <name evidence="2" type="ORF">VCUG_02257</name>
</gene>
<sequence>MHLIYTIIIFCLLPYIENAVDIVFLIGTYVLRVIAILLFLTYESAQISSLRILHLVIKCTDIVIIVARIVRAPIIGFTDAKRYVITLSFDLVINVGLAILLYRGMQSFNIKLSEEIKKLERSNLVKLP</sequence>
<evidence type="ECO:0000313" key="3">
    <source>
        <dbReference type="Proteomes" id="UP000011081"/>
    </source>
</evidence>
<dbReference type="OrthoDB" id="10369031at2759"/>
<dbReference type="GeneID" id="19880121"/>
<reference evidence="3" key="1">
    <citation type="submission" date="2011-03" db="EMBL/GenBank/DDBJ databases">
        <title>The genome sequence of Vavraia culicis strain floridensis.</title>
        <authorList>
            <consortium name="The Broad Institute Genome Sequencing Platform"/>
            <person name="Cuomo C."/>
            <person name="Becnel J."/>
            <person name="Sanscrainte N."/>
            <person name="Young S.K."/>
            <person name="Zeng Q."/>
            <person name="Gargeya S."/>
            <person name="Fitzgerald M."/>
            <person name="Haas B."/>
            <person name="Abouelleil A."/>
            <person name="Alvarado L."/>
            <person name="Arachchi H.M."/>
            <person name="Berlin A."/>
            <person name="Chapman S.B."/>
            <person name="Gearin G."/>
            <person name="Goldberg J."/>
            <person name="Griggs A."/>
            <person name="Gujja S."/>
            <person name="Hansen M."/>
            <person name="Heiman D."/>
            <person name="Howarth C."/>
            <person name="Larimer J."/>
            <person name="Lui A."/>
            <person name="MacDonald P.J.P."/>
            <person name="McCowen C."/>
            <person name="Montmayeur A."/>
            <person name="Murphy C."/>
            <person name="Neiman D."/>
            <person name="Pearson M."/>
            <person name="Priest M."/>
            <person name="Roberts A."/>
            <person name="Saif S."/>
            <person name="Shea T."/>
            <person name="Sisk P."/>
            <person name="Stolte C."/>
            <person name="Sykes S."/>
            <person name="Wortman J."/>
            <person name="Nusbaum C."/>
            <person name="Birren B."/>
        </authorList>
    </citation>
    <scope>NUCLEOTIDE SEQUENCE [LARGE SCALE GENOMIC DNA]</scope>
    <source>
        <strain evidence="3">floridensis</strain>
    </source>
</reference>
<keyword evidence="1" id="KW-0472">Membrane</keyword>
<dbReference type="Proteomes" id="UP000011081">
    <property type="component" value="Unassembled WGS sequence"/>
</dbReference>
<keyword evidence="1" id="KW-0812">Transmembrane</keyword>
<evidence type="ECO:0000313" key="2">
    <source>
        <dbReference type="EMBL" id="ELA46248.1"/>
    </source>
</evidence>
<feature type="transmembrane region" description="Helical" evidence="1">
    <location>
        <begin position="83"/>
        <end position="102"/>
    </location>
</feature>